<protein>
    <submittedName>
        <fullName evidence="1">Uncharacterized protein</fullName>
    </submittedName>
</protein>
<dbReference type="Proteomes" id="UP001289374">
    <property type="component" value="Unassembled WGS sequence"/>
</dbReference>
<evidence type="ECO:0000313" key="2">
    <source>
        <dbReference type="Proteomes" id="UP001289374"/>
    </source>
</evidence>
<sequence length="127" mass="14611">MEYQNSGMLSKDQLLYLFDRFAFLTSHPEVKKRIADAVNDKQEAVAVTTAIQGEIFSEMGVGEWFKLKQCVAGQFFFHVLQLLFVNWQIISTVWSGLLGKVNMTYENDQELMAQFYGFLAKNEIEPV</sequence>
<organism evidence="1 2">
    <name type="scientific">Sesamum angolense</name>
    <dbReference type="NCBI Taxonomy" id="2727404"/>
    <lineage>
        <taxon>Eukaryota</taxon>
        <taxon>Viridiplantae</taxon>
        <taxon>Streptophyta</taxon>
        <taxon>Embryophyta</taxon>
        <taxon>Tracheophyta</taxon>
        <taxon>Spermatophyta</taxon>
        <taxon>Magnoliopsida</taxon>
        <taxon>eudicotyledons</taxon>
        <taxon>Gunneridae</taxon>
        <taxon>Pentapetalae</taxon>
        <taxon>asterids</taxon>
        <taxon>lamiids</taxon>
        <taxon>Lamiales</taxon>
        <taxon>Pedaliaceae</taxon>
        <taxon>Sesamum</taxon>
    </lineage>
</organism>
<reference evidence="1" key="1">
    <citation type="submission" date="2020-06" db="EMBL/GenBank/DDBJ databases">
        <authorList>
            <person name="Li T."/>
            <person name="Hu X."/>
            <person name="Zhang T."/>
            <person name="Song X."/>
            <person name="Zhang H."/>
            <person name="Dai N."/>
            <person name="Sheng W."/>
            <person name="Hou X."/>
            <person name="Wei L."/>
        </authorList>
    </citation>
    <scope>NUCLEOTIDE SEQUENCE</scope>
    <source>
        <strain evidence="1">K16</strain>
        <tissue evidence="1">Leaf</tissue>
    </source>
</reference>
<dbReference type="PANTHER" id="PTHR36763:SF1">
    <property type="entry name" value="EXPRESSED PROTEIN"/>
    <property type="match status" value="1"/>
</dbReference>
<evidence type="ECO:0000313" key="1">
    <source>
        <dbReference type="EMBL" id="KAK4388775.1"/>
    </source>
</evidence>
<keyword evidence="2" id="KW-1185">Reference proteome</keyword>
<reference evidence="1" key="2">
    <citation type="journal article" date="2024" name="Plant">
        <title>Genomic evolution and insights into agronomic trait innovations of Sesamum species.</title>
        <authorList>
            <person name="Miao H."/>
            <person name="Wang L."/>
            <person name="Qu L."/>
            <person name="Liu H."/>
            <person name="Sun Y."/>
            <person name="Le M."/>
            <person name="Wang Q."/>
            <person name="Wei S."/>
            <person name="Zheng Y."/>
            <person name="Lin W."/>
            <person name="Duan Y."/>
            <person name="Cao H."/>
            <person name="Xiong S."/>
            <person name="Wang X."/>
            <person name="Wei L."/>
            <person name="Li C."/>
            <person name="Ma Q."/>
            <person name="Ju M."/>
            <person name="Zhao R."/>
            <person name="Li G."/>
            <person name="Mu C."/>
            <person name="Tian Q."/>
            <person name="Mei H."/>
            <person name="Zhang T."/>
            <person name="Gao T."/>
            <person name="Zhang H."/>
        </authorList>
    </citation>
    <scope>NUCLEOTIDE SEQUENCE</scope>
    <source>
        <strain evidence="1">K16</strain>
    </source>
</reference>
<accession>A0AAE2BKI2</accession>
<dbReference type="AlphaFoldDB" id="A0AAE2BKI2"/>
<dbReference type="EMBL" id="JACGWL010000013">
    <property type="protein sequence ID" value="KAK4388775.1"/>
    <property type="molecule type" value="Genomic_DNA"/>
</dbReference>
<proteinExistence type="predicted"/>
<gene>
    <name evidence="1" type="ORF">Sango_2214500</name>
</gene>
<comment type="caution">
    <text evidence="1">The sequence shown here is derived from an EMBL/GenBank/DDBJ whole genome shotgun (WGS) entry which is preliminary data.</text>
</comment>
<name>A0AAE2BKI2_9LAMI</name>
<dbReference type="PANTHER" id="PTHR36763">
    <property type="entry name" value="EXPRESSED PROTEIN"/>
    <property type="match status" value="1"/>
</dbReference>